<evidence type="ECO:0000256" key="7">
    <source>
        <dbReference type="ARBA" id="ARBA00047943"/>
    </source>
</evidence>
<evidence type="ECO:0000256" key="4">
    <source>
        <dbReference type="ARBA" id="ARBA00034521"/>
    </source>
</evidence>
<protein>
    <recommendedName>
        <fullName evidence="5">Arsenite methyltransferase</fullName>
        <ecNumber evidence="4">2.1.1.137</ecNumber>
    </recommendedName>
</protein>
<dbReference type="PANTHER" id="PTHR43675">
    <property type="entry name" value="ARSENITE METHYLTRANSFERASE"/>
    <property type="match status" value="1"/>
</dbReference>
<comment type="catalytic activity">
    <reaction evidence="6">
        <text>arsenic triglutathione + [thioredoxin]-dithiol + S-adenosyl-L-methionine + 2 H2O = methylarsonous acid + [thioredoxin]-disulfide + 3 glutathione + S-adenosyl-L-homocysteine + H(+)</text>
        <dbReference type="Rhea" id="RHEA:69460"/>
        <dbReference type="Rhea" id="RHEA-COMP:10698"/>
        <dbReference type="Rhea" id="RHEA-COMP:10700"/>
        <dbReference type="ChEBI" id="CHEBI:15377"/>
        <dbReference type="ChEBI" id="CHEBI:15378"/>
        <dbReference type="ChEBI" id="CHEBI:17826"/>
        <dbReference type="ChEBI" id="CHEBI:29950"/>
        <dbReference type="ChEBI" id="CHEBI:50058"/>
        <dbReference type="ChEBI" id="CHEBI:57856"/>
        <dbReference type="ChEBI" id="CHEBI:57925"/>
        <dbReference type="ChEBI" id="CHEBI:59789"/>
        <dbReference type="ChEBI" id="CHEBI:183640"/>
        <dbReference type="EC" id="2.1.1.137"/>
    </reaction>
</comment>
<comment type="similarity">
    <text evidence="3">Belongs to the methyltransferase superfamily. Arsenite methyltransferase family.</text>
</comment>
<reference evidence="10" key="1">
    <citation type="submission" date="2019-01" db="EMBL/GenBank/DDBJ databases">
        <authorList>
            <consortium name="Genoscope - CEA"/>
            <person name="William W."/>
        </authorList>
    </citation>
    <scope>NUCLEOTIDE SEQUENCE</scope>
    <source>
        <strain evidence="10">CR-1</strain>
    </source>
</reference>
<comment type="catalytic activity">
    <reaction evidence="7">
        <text>arsenic triglutathione + 2 [thioredoxin]-dithiol + 2 S-adenosyl-L-methionine + H2O = dimethylarsinous acid + 2 [thioredoxin]-disulfide + 3 glutathione + 2 S-adenosyl-L-homocysteine + 2 H(+)</text>
        <dbReference type="Rhea" id="RHEA:69464"/>
        <dbReference type="Rhea" id="RHEA-COMP:10698"/>
        <dbReference type="Rhea" id="RHEA-COMP:10700"/>
        <dbReference type="ChEBI" id="CHEBI:15377"/>
        <dbReference type="ChEBI" id="CHEBI:15378"/>
        <dbReference type="ChEBI" id="CHEBI:23808"/>
        <dbReference type="ChEBI" id="CHEBI:29950"/>
        <dbReference type="ChEBI" id="CHEBI:50058"/>
        <dbReference type="ChEBI" id="CHEBI:57856"/>
        <dbReference type="ChEBI" id="CHEBI:57925"/>
        <dbReference type="ChEBI" id="CHEBI:59789"/>
        <dbReference type="ChEBI" id="CHEBI:183640"/>
        <dbReference type="EC" id="2.1.1.137"/>
    </reaction>
</comment>
<dbReference type="PANTHER" id="PTHR43675:SF8">
    <property type="entry name" value="ARSENITE METHYLTRANSFERASE"/>
    <property type="match status" value="1"/>
</dbReference>
<keyword evidence="2" id="KW-0949">S-adenosyl-L-methionine</keyword>
<organism evidence="10">
    <name type="scientific">uncultured Desulfobacteraceae bacterium</name>
    <dbReference type="NCBI Taxonomy" id="218296"/>
    <lineage>
        <taxon>Bacteria</taxon>
        <taxon>Pseudomonadati</taxon>
        <taxon>Thermodesulfobacteriota</taxon>
        <taxon>Desulfobacteria</taxon>
        <taxon>Desulfobacterales</taxon>
        <taxon>Desulfobacteraceae</taxon>
        <taxon>environmental samples</taxon>
    </lineage>
</organism>
<keyword evidence="10" id="KW-0489">Methyltransferase</keyword>
<evidence type="ECO:0000256" key="2">
    <source>
        <dbReference type="ARBA" id="ARBA00022691"/>
    </source>
</evidence>
<evidence type="ECO:0000256" key="6">
    <source>
        <dbReference type="ARBA" id="ARBA00047941"/>
    </source>
</evidence>
<evidence type="ECO:0000256" key="1">
    <source>
        <dbReference type="ARBA" id="ARBA00022679"/>
    </source>
</evidence>
<dbReference type="InterPro" id="IPR026669">
    <property type="entry name" value="Arsenite_MeTrfase-like"/>
</dbReference>
<evidence type="ECO:0000259" key="9">
    <source>
        <dbReference type="Pfam" id="PF13847"/>
    </source>
</evidence>
<accession>A0A484HLC1</accession>
<keyword evidence="1 10" id="KW-0808">Transferase</keyword>
<dbReference type="Pfam" id="PF13847">
    <property type="entry name" value="Methyltransf_31"/>
    <property type="match status" value="1"/>
</dbReference>
<dbReference type="GO" id="GO:0030791">
    <property type="term" value="F:arsenite methyltransferase activity"/>
    <property type="evidence" value="ECO:0007669"/>
    <property type="project" value="UniProtKB-EC"/>
</dbReference>
<name>A0A484HLC1_9BACT</name>
<evidence type="ECO:0000313" key="10">
    <source>
        <dbReference type="EMBL" id="VEN74396.1"/>
    </source>
</evidence>
<sequence>MALISGVGAKKFSPPHGSTYACVRKAGETIKQRKKMMEMSGKEGKEAAKKDDVKQMVKEKYASISGSRDSCGTCCGGGEGLGAFMESGRRLSYSEADCLRAMEAGATTLGCGNPVAEADIKAGEMVVDLGCGPGFDVFLSAEKTGKTGRVVGIDMTPEMIERAKANARRLGVENVKFRLGEIENPPLDDGEADVVMSNCVINLSADKGAVYREMFRILKPGGRISISDTLRSGDMPGAIMDDPGAWTG</sequence>
<comment type="catalytic activity">
    <reaction evidence="8">
        <text>arsenic triglutathione + 3 [thioredoxin]-dithiol + 3 S-adenosyl-L-methionine = trimethylarsine + 3 [thioredoxin]-disulfide + 3 glutathione + 3 S-adenosyl-L-homocysteine + 3 H(+)</text>
        <dbReference type="Rhea" id="RHEA:69432"/>
        <dbReference type="Rhea" id="RHEA-COMP:10698"/>
        <dbReference type="Rhea" id="RHEA-COMP:10700"/>
        <dbReference type="ChEBI" id="CHEBI:15378"/>
        <dbReference type="ChEBI" id="CHEBI:27130"/>
        <dbReference type="ChEBI" id="CHEBI:29950"/>
        <dbReference type="ChEBI" id="CHEBI:50058"/>
        <dbReference type="ChEBI" id="CHEBI:57856"/>
        <dbReference type="ChEBI" id="CHEBI:57925"/>
        <dbReference type="ChEBI" id="CHEBI:59789"/>
        <dbReference type="ChEBI" id="CHEBI:183640"/>
        <dbReference type="EC" id="2.1.1.137"/>
    </reaction>
</comment>
<proteinExistence type="inferred from homology"/>
<dbReference type="EMBL" id="CAACVI010000023">
    <property type="protein sequence ID" value="VEN74396.1"/>
    <property type="molecule type" value="Genomic_DNA"/>
</dbReference>
<feature type="domain" description="Methyltransferase" evidence="9">
    <location>
        <begin position="121"/>
        <end position="243"/>
    </location>
</feature>
<evidence type="ECO:0000256" key="5">
    <source>
        <dbReference type="ARBA" id="ARBA00034545"/>
    </source>
</evidence>
<dbReference type="InterPro" id="IPR029063">
    <property type="entry name" value="SAM-dependent_MTases_sf"/>
</dbReference>
<dbReference type="Gene3D" id="3.40.50.150">
    <property type="entry name" value="Vaccinia Virus protein VP39"/>
    <property type="match status" value="1"/>
</dbReference>
<evidence type="ECO:0000256" key="8">
    <source>
        <dbReference type="ARBA" id="ARBA00048428"/>
    </source>
</evidence>
<dbReference type="EC" id="2.1.1.137" evidence="4"/>
<evidence type="ECO:0000256" key="3">
    <source>
        <dbReference type="ARBA" id="ARBA00034487"/>
    </source>
</evidence>
<gene>
    <name evidence="10" type="ORF">EPICR_30333</name>
</gene>
<dbReference type="AlphaFoldDB" id="A0A484HLC1"/>
<dbReference type="SUPFAM" id="SSF53335">
    <property type="entry name" value="S-adenosyl-L-methionine-dependent methyltransferases"/>
    <property type="match status" value="1"/>
</dbReference>
<dbReference type="InterPro" id="IPR025714">
    <property type="entry name" value="Methyltranfer_dom"/>
</dbReference>
<dbReference type="GO" id="GO:0032259">
    <property type="term" value="P:methylation"/>
    <property type="evidence" value="ECO:0007669"/>
    <property type="project" value="UniProtKB-KW"/>
</dbReference>
<dbReference type="CDD" id="cd02440">
    <property type="entry name" value="AdoMet_MTases"/>
    <property type="match status" value="1"/>
</dbReference>